<organism evidence="4 5">
    <name type="scientific">Opisthorchis felineus</name>
    <dbReference type="NCBI Taxonomy" id="147828"/>
    <lineage>
        <taxon>Eukaryota</taxon>
        <taxon>Metazoa</taxon>
        <taxon>Spiralia</taxon>
        <taxon>Lophotrochozoa</taxon>
        <taxon>Platyhelminthes</taxon>
        <taxon>Trematoda</taxon>
        <taxon>Digenea</taxon>
        <taxon>Opisthorchiida</taxon>
        <taxon>Opisthorchiata</taxon>
        <taxon>Opisthorchiidae</taxon>
        <taxon>Opisthorchis</taxon>
    </lineage>
</organism>
<evidence type="ECO:0000313" key="4">
    <source>
        <dbReference type="EMBL" id="TGZ75889.1"/>
    </source>
</evidence>
<dbReference type="STRING" id="147828.A0A4S2ML99"/>
<dbReference type="Pfam" id="PF07051">
    <property type="entry name" value="OCIA"/>
    <property type="match status" value="1"/>
</dbReference>
<comment type="caution">
    <text evidence="4">The sequence shown here is derived from an EMBL/GenBank/DDBJ whole genome shotgun (WGS) entry which is preliminary data.</text>
</comment>
<dbReference type="AlphaFoldDB" id="A0A4S2ML99"/>
<protein>
    <recommendedName>
        <fullName evidence="3">OCIA domain-containing protein</fullName>
    </recommendedName>
</protein>
<evidence type="ECO:0000259" key="3">
    <source>
        <dbReference type="Pfam" id="PF07051"/>
    </source>
</evidence>
<evidence type="ECO:0000313" key="5">
    <source>
        <dbReference type="Proteomes" id="UP000308267"/>
    </source>
</evidence>
<accession>A0A4S2ML99</accession>
<feature type="region of interest" description="Disordered" evidence="1">
    <location>
        <begin position="139"/>
        <end position="189"/>
    </location>
</feature>
<gene>
    <name evidence="4" type="ORF">CRM22_000131</name>
</gene>
<feature type="transmembrane region" description="Helical" evidence="2">
    <location>
        <begin position="55"/>
        <end position="75"/>
    </location>
</feature>
<keyword evidence="2" id="KW-0812">Transmembrane</keyword>
<keyword evidence="5" id="KW-1185">Reference proteome</keyword>
<dbReference type="InterPro" id="IPR009764">
    <property type="entry name" value="OCIA_dom"/>
</dbReference>
<keyword evidence="2" id="KW-0472">Membrane</keyword>
<dbReference type="EMBL" id="SJOL01000240">
    <property type="protein sequence ID" value="TGZ75889.1"/>
    <property type="molecule type" value="Genomic_DNA"/>
</dbReference>
<dbReference type="InterPro" id="IPR040187">
    <property type="entry name" value="OCAD1/2"/>
</dbReference>
<sequence length="189" mass="21773">MKPNEIGVQLTDEDLETIRRCRKLSFWQGSVPLTVTCVCALRVTQHFGFLNTLRTPAYILAVVFGYIGGKVFYVGKCKRMFLALRDSRIKDQLLNSDTFGMESDRTSPLIVTTPVTPENRDSKPPTTYAERREYYRMHPNDTRPYIPGIPEQTPSSEPEPKLEQRHPSFFNDDRPSGSYQFDDIYAPRD</sequence>
<feature type="compositionally biased region" description="Basic and acidic residues" evidence="1">
    <location>
        <begin position="158"/>
        <end position="175"/>
    </location>
</feature>
<dbReference type="Proteomes" id="UP000308267">
    <property type="component" value="Unassembled WGS sequence"/>
</dbReference>
<dbReference type="GO" id="GO:0005768">
    <property type="term" value="C:endosome"/>
    <property type="evidence" value="ECO:0007669"/>
    <property type="project" value="TreeGrafter"/>
</dbReference>
<keyword evidence="2" id="KW-1133">Transmembrane helix</keyword>
<dbReference type="PANTHER" id="PTHR13336:SF3">
    <property type="entry name" value="OCIA DOMAIN-CONTAINING PROTEIN 1"/>
    <property type="match status" value="1"/>
</dbReference>
<evidence type="ECO:0000256" key="1">
    <source>
        <dbReference type="SAM" id="MobiDB-lite"/>
    </source>
</evidence>
<name>A0A4S2ML99_OPIFE</name>
<feature type="domain" description="OCIA" evidence="3">
    <location>
        <begin position="9"/>
        <end position="87"/>
    </location>
</feature>
<dbReference type="PANTHER" id="PTHR13336">
    <property type="entry name" value="OVARIAN CARCINOMA IMMUNOREACTIVE ANTIGEN"/>
    <property type="match status" value="1"/>
</dbReference>
<dbReference type="OrthoDB" id="10003372at2759"/>
<proteinExistence type="predicted"/>
<feature type="transmembrane region" description="Helical" evidence="2">
    <location>
        <begin position="24"/>
        <end position="43"/>
    </location>
</feature>
<reference evidence="4 5" key="1">
    <citation type="journal article" date="2019" name="BMC Genomics">
        <title>New insights from Opisthorchis felineus genome: update on genomics of the epidemiologically important liver flukes.</title>
        <authorList>
            <person name="Ershov N.I."/>
            <person name="Mordvinov V.A."/>
            <person name="Prokhortchouk E.B."/>
            <person name="Pakharukova M.Y."/>
            <person name="Gunbin K.V."/>
            <person name="Ustyantsev K."/>
            <person name="Genaev M.A."/>
            <person name="Blinov A.G."/>
            <person name="Mazur A."/>
            <person name="Boulygina E."/>
            <person name="Tsygankova S."/>
            <person name="Khrameeva E."/>
            <person name="Chekanov N."/>
            <person name="Fan G."/>
            <person name="Xiao A."/>
            <person name="Zhang H."/>
            <person name="Xu X."/>
            <person name="Yang H."/>
            <person name="Solovyev V."/>
            <person name="Lee S.M."/>
            <person name="Liu X."/>
            <person name="Afonnikov D.A."/>
            <person name="Skryabin K.G."/>
        </authorList>
    </citation>
    <scope>NUCLEOTIDE SEQUENCE [LARGE SCALE GENOMIC DNA]</scope>
    <source>
        <strain evidence="4">AK-0245</strain>
        <tissue evidence="4">Whole organism</tissue>
    </source>
</reference>
<evidence type="ECO:0000256" key="2">
    <source>
        <dbReference type="SAM" id="Phobius"/>
    </source>
</evidence>